<evidence type="ECO:0000313" key="3">
    <source>
        <dbReference type="EMBL" id="PYE82968.1"/>
    </source>
</evidence>
<dbReference type="RefSeq" id="WP_110473925.1">
    <property type="nucleotide sequence ID" value="NZ_BMWQ01000001.1"/>
</dbReference>
<reference evidence="3 4" key="1">
    <citation type="submission" date="2018-06" db="EMBL/GenBank/DDBJ databases">
        <title>Genomic Encyclopedia of Type Strains, Phase III (KMG-III): the genomes of soil and plant-associated and newly described type strains.</title>
        <authorList>
            <person name="Whitman W."/>
        </authorList>
    </citation>
    <scope>NUCLEOTIDE SEQUENCE [LARGE SCALE GENOMIC DNA]</scope>
    <source>
        <strain evidence="3 4">CECT 7945</strain>
    </source>
</reference>
<dbReference type="InterPro" id="IPR026444">
    <property type="entry name" value="Secre_tail"/>
</dbReference>
<name>A0A2V4WZW8_9FLAO</name>
<dbReference type="OrthoDB" id="602160at2"/>
<accession>A0A2V4WZW8</accession>
<keyword evidence="1" id="KW-0732">Signal</keyword>
<proteinExistence type="predicted"/>
<dbReference type="SMART" id="SM00710">
    <property type="entry name" value="PbH1"/>
    <property type="match status" value="12"/>
</dbReference>
<organism evidence="3 4">
    <name type="scientific">Winogradskyella epiphytica</name>
    <dbReference type="NCBI Taxonomy" id="262005"/>
    <lineage>
        <taxon>Bacteria</taxon>
        <taxon>Pseudomonadati</taxon>
        <taxon>Bacteroidota</taxon>
        <taxon>Flavobacteriia</taxon>
        <taxon>Flavobacteriales</taxon>
        <taxon>Flavobacteriaceae</taxon>
        <taxon>Winogradskyella</taxon>
    </lineage>
</organism>
<dbReference type="AlphaFoldDB" id="A0A2V4WZW8"/>
<feature type="domain" description="Secretion system C-terminal sorting" evidence="2">
    <location>
        <begin position="935"/>
        <end position="1000"/>
    </location>
</feature>
<keyword evidence="4" id="KW-1185">Reference proteome</keyword>
<dbReference type="NCBIfam" id="TIGR04183">
    <property type="entry name" value="Por_Secre_tail"/>
    <property type="match status" value="1"/>
</dbReference>
<dbReference type="EMBL" id="QJTD01000001">
    <property type="protein sequence ID" value="PYE82968.1"/>
    <property type="molecule type" value="Genomic_DNA"/>
</dbReference>
<dbReference type="Pfam" id="PF18962">
    <property type="entry name" value="Por_Secre_tail"/>
    <property type="match status" value="1"/>
</dbReference>
<dbReference type="Proteomes" id="UP000248054">
    <property type="component" value="Unassembled WGS sequence"/>
</dbReference>
<gene>
    <name evidence="3" type="ORF">DFQ11_101398</name>
</gene>
<evidence type="ECO:0000313" key="4">
    <source>
        <dbReference type="Proteomes" id="UP000248054"/>
    </source>
</evidence>
<comment type="caution">
    <text evidence="3">The sequence shown here is derived from an EMBL/GenBank/DDBJ whole genome shotgun (WGS) entry which is preliminary data.</text>
</comment>
<sequence length="1007" mass="104170">MKTQLLFIVIFAFITRMHSQTTFTVNSPADLPDINLNDSVCADAQGNCTLRAAIQNANKTGDKDIIEFDISGNAPFVISVTDVMTPIQQPIIIDGRTQLDYINSPIIEIDGSNLTGNHNGLQLIGNSGGSEIYGLSIGGFKRLEVSPFSLGFGVFSNTGNHIFQSNYIGIKPDGTTVNSNTGGGLYFNNSGGNIIGGDLPNQGNVISGNTAGGLTFSGTSTNSEATNNLIQGNLIGTDATGTLNRGNRFNVQLIDAPNNVLGGNSEGARNIISGAFSSVESTVGTGVAIVGSESYGNSVIGNYIGTDITGTQAIPNVRGGVLVLFGANNNNIGTDNEGEGNLISGNGQYGIYLQGSTASPVVSNSIKGNYIGVDVTGNVAMPNSAGIMMLTGENNNNIIGGTTTNSKNVISGNTIGIGIRFGKNNQILGNYIGTNALGSAAVPNNIGINIEDGNNSIGGQVAGSRNVISGNTAGIYFEENNSSGCTVKGNYIGLDASGTAALPNTTGIWLAPTSVNISIGGTDPLDRNIISGNSGNGISIWGTSISIQNNYIGLNALGDAAIPNVTGVRLMAASTYTTIGGASALERNIISGNSDIGMFVSGESHSIKNNYIGLNPEGDGIIKNGNEGLVFNGSSPNTQVSENTISGNGTVSQQAKNVNFIGADNIHFYNNKVGTLPDGNSDVENLGVGLMLNNSSNNIIGGSSPNEANVFGSHNLTAISVVMASNSNTIGYNNIGIGADGTTNLGNGLQGISVTGANTGNAITKNTIANNQKGVELNPALGIPTQVTISENSIFSNSVLGIDLVGTTENDVDDADSGVNNLQNTPEISVIVNLGDDALEVTYSVPSSIVNSAYPMVIEFFGAANGQGKFFIEADSYSEPGDKTVILNLPTGYNVDDYLTIVATATDANGNTSEFGVSTDSTLSIEQVLKRTFNLYPNPVFNKLFVQAPSSRSYDLKLVNTLGQIVLIKKNNNDATELEISSLSKGLYFLNITSEEGDNQTIKFIKN</sequence>
<dbReference type="InterPro" id="IPR006626">
    <property type="entry name" value="PbH1"/>
</dbReference>
<evidence type="ECO:0000256" key="1">
    <source>
        <dbReference type="ARBA" id="ARBA00022729"/>
    </source>
</evidence>
<protein>
    <submittedName>
        <fullName evidence="3">Putative secreted protein (Por secretion system target)/CSLREA domain-containing protein</fullName>
    </submittedName>
</protein>
<evidence type="ECO:0000259" key="2">
    <source>
        <dbReference type="Pfam" id="PF18962"/>
    </source>
</evidence>